<name>A0AAN9TQ87_9HEMI</name>
<protein>
    <submittedName>
        <fullName evidence="1">Uncharacterized protein</fullName>
    </submittedName>
</protein>
<accession>A0AAN9TQ87</accession>
<proteinExistence type="predicted"/>
<sequence>MFRFNFHKDEADQEDIVAVDQQQDCAEEPCREIPVSAILPECDFKPIKVDNVEFFIRDLASEKEETNREFMNSYKDCDVIPTIYEGKKL</sequence>
<dbReference type="EMBL" id="JBBCAQ010000010">
    <property type="protein sequence ID" value="KAK7602216.1"/>
    <property type="molecule type" value="Genomic_DNA"/>
</dbReference>
<dbReference type="AlphaFoldDB" id="A0AAN9TQ87"/>
<reference evidence="1 2" key="1">
    <citation type="submission" date="2024-03" db="EMBL/GenBank/DDBJ databases">
        <title>Adaptation during the transition from Ophiocordyceps entomopathogen to insect associate is accompanied by gene loss and intensified selection.</title>
        <authorList>
            <person name="Ward C.M."/>
            <person name="Onetto C.A."/>
            <person name="Borneman A.R."/>
        </authorList>
    </citation>
    <scope>NUCLEOTIDE SEQUENCE [LARGE SCALE GENOMIC DNA]</scope>
    <source>
        <strain evidence="1">AWRI1</strain>
        <tissue evidence="1">Single Adult Female</tissue>
    </source>
</reference>
<gene>
    <name evidence="1" type="ORF">V9T40_009657</name>
</gene>
<evidence type="ECO:0000313" key="1">
    <source>
        <dbReference type="EMBL" id="KAK7602216.1"/>
    </source>
</evidence>
<keyword evidence="2" id="KW-1185">Reference proteome</keyword>
<comment type="caution">
    <text evidence="1">The sequence shown here is derived from an EMBL/GenBank/DDBJ whole genome shotgun (WGS) entry which is preliminary data.</text>
</comment>
<evidence type="ECO:0000313" key="2">
    <source>
        <dbReference type="Proteomes" id="UP001367676"/>
    </source>
</evidence>
<dbReference type="Proteomes" id="UP001367676">
    <property type="component" value="Unassembled WGS sequence"/>
</dbReference>
<organism evidence="1 2">
    <name type="scientific">Parthenolecanium corni</name>
    <dbReference type="NCBI Taxonomy" id="536013"/>
    <lineage>
        <taxon>Eukaryota</taxon>
        <taxon>Metazoa</taxon>
        <taxon>Ecdysozoa</taxon>
        <taxon>Arthropoda</taxon>
        <taxon>Hexapoda</taxon>
        <taxon>Insecta</taxon>
        <taxon>Pterygota</taxon>
        <taxon>Neoptera</taxon>
        <taxon>Paraneoptera</taxon>
        <taxon>Hemiptera</taxon>
        <taxon>Sternorrhyncha</taxon>
        <taxon>Coccoidea</taxon>
        <taxon>Coccidae</taxon>
        <taxon>Parthenolecanium</taxon>
    </lineage>
</organism>